<sequence length="342" mass="36843">MVALETVRASNQKIASTLPSGLVAVFVGATNGVGEATVRQFAKWAAAPRVYLIGRSQEAGTRIVNECKALNPQGEFTFISKDTSLIRNVDEICAQIKENEKSVNLLFLTIGTLQTGKTTDEGLHYPAALAVHARNRFISNLLPLVNNATSLRRVVSVFIATLEGEIQMDDFQGWHMKLMANRDHAASITTLSLESHHKENPNVSFIHNFPGVVKSGITRGTSGPALTAVKAIVRVFGSLFYMPPEEAGDRHVFLSTSARYSAGLEDPTAGVPLLDDLFIARGTHGTVGSGVYSIDASGESAGPKVEEALASLRSRGMMEKVMDTIMADTDKALASRQESENR</sequence>
<dbReference type="SUPFAM" id="SSF51735">
    <property type="entry name" value="NAD(P)-binding Rossmann-fold domains"/>
    <property type="match status" value="1"/>
</dbReference>
<dbReference type="InterPro" id="IPR036291">
    <property type="entry name" value="NAD(P)-bd_dom_sf"/>
</dbReference>
<proteinExistence type="predicted"/>
<gene>
    <name evidence="2" type="ORF">KCU76_g16233</name>
</gene>
<dbReference type="Pfam" id="PF00106">
    <property type="entry name" value="adh_short"/>
    <property type="match status" value="1"/>
</dbReference>
<keyword evidence="1" id="KW-0560">Oxidoreductase</keyword>
<protein>
    <submittedName>
        <fullName evidence="2">Uncharacterized protein</fullName>
    </submittedName>
</protein>
<name>A0A9P8E2N9_AURME</name>
<evidence type="ECO:0000313" key="3">
    <source>
        <dbReference type="Proteomes" id="UP000779574"/>
    </source>
</evidence>
<dbReference type="GO" id="GO:0016491">
    <property type="term" value="F:oxidoreductase activity"/>
    <property type="evidence" value="ECO:0007669"/>
    <property type="project" value="UniProtKB-KW"/>
</dbReference>
<evidence type="ECO:0000313" key="2">
    <source>
        <dbReference type="EMBL" id="KAG9675005.1"/>
    </source>
</evidence>
<dbReference type="InterPro" id="IPR052228">
    <property type="entry name" value="Sec_Metab_Biosynth_Oxidored"/>
</dbReference>
<organism evidence="2 3">
    <name type="scientific">Aureobasidium melanogenum</name>
    <name type="common">Aureobasidium pullulans var. melanogenum</name>
    <dbReference type="NCBI Taxonomy" id="46634"/>
    <lineage>
        <taxon>Eukaryota</taxon>
        <taxon>Fungi</taxon>
        <taxon>Dikarya</taxon>
        <taxon>Ascomycota</taxon>
        <taxon>Pezizomycotina</taxon>
        <taxon>Dothideomycetes</taxon>
        <taxon>Dothideomycetidae</taxon>
        <taxon>Dothideales</taxon>
        <taxon>Saccotheciaceae</taxon>
        <taxon>Aureobasidium</taxon>
    </lineage>
</organism>
<dbReference type="EMBL" id="JAHFXF010001142">
    <property type="protein sequence ID" value="KAG9675005.1"/>
    <property type="molecule type" value="Genomic_DNA"/>
</dbReference>
<dbReference type="Gene3D" id="3.40.50.720">
    <property type="entry name" value="NAD(P)-binding Rossmann-like Domain"/>
    <property type="match status" value="1"/>
</dbReference>
<dbReference type="InterPro" id="IPR002347">
    <property type="entry name" value="SDR_fam"/>
</dbReference>
<evidence type="ECO:0000256" key="1">
    <source>
        <dbReference type="ARBA" id="ARBA00023002"/>
    </source>
</evidence>
<reference evidence="2" key="2">
    <citation type="submission" date="2021-08" db="EMBL/GenBank/DDBJ databases">
        <authorList>
            <person name="Gostincar C."/>
            <person name="Sun X."/>
            <person name="Song Z."/>
            <person name="Gunde-Cimerman N."/>
        </authorList>
    </citation>
    <scope>NUCLEOTIDE SEQUENCE</scope>
    <source>
        <strain evidence="2">EXF-9911</strain>
    </source>
</reference>
<feature type="non-terminal residue" evidence="2">
    <location>
        <position position="1"/>
    </location>
</feature>
<accession>A0A9P8E2N9</accession>
<dbReference type="Proteomes" id="UP000779574">
    <property type="component" value="Unassembled WGS sequence"/>
</dbReference>
<comment type="caution">
    <text evidence="2">The sequence shown here is derived from an EMBL/GenBank/DDBJ whole genome shotgun (WGS) entry which is preliminary data.</text>
</comment>
<reference evidence="2" key="1">
    <citation type="journal article" date="2021" name="J Fungi (Basel)">
        <title>Virulence traits and population genomics of the black yeast Aureobasidium melanogenum.</title>
        <authorList>
            <person name="Cernosa A."/>
            <person name="Sun X."/>
            <person name="Gostincar C."/>
            <person name="Fang C."/>
            <person name="Gunde-Cimerman N."/>
            <person name="Song Z."/>
        </authorList>
    </citation>
    <scope>NUCLEOTIDE SEQUENCE</scope>
    <source>
        <strain evidence="2">EXF-9911</strain>
    </source>
</reference>
<dbReference type="PANTHER" id="PTHR47534">
    <property type="entry name" value="YALI0E05731P"/>
    <property type="match status" value="1"/>
</dbReference>
<dbReference type="OrthoDB" id="2898509at2759"/>
<dbReference type="PANTHER" id="PTHR47534:SF3">
    <property type="entry name" value="ALCOHOL DEHYDROGENASE-LIKE C-TERMINAL DOMAIN-CONTAINING PROTEIN"/>
    <property type="match status" value="1"/>
</dbReference>
<dbReference type="AlphaFoldDB" id="A0A9P8E2N9"/>